<organism evidence="1 2">
    <name type="scientific">Ignisphaera aggregans</name>
    <dbReference type="NCBI Taxonomy" id="334771"/>
    <lineage>
        <taxon>Archaea</taxon>
        <taxon>Thermoproteota</taxon>
        <taxon>Thermoprotei</taxon>
        <taxon>Desulfurococcales</taxon>
        <taxon>Desulfurococcaceae</taxon>
        <taxon>Ignisphaera</taxon>
    </lineage>
</organism>
<accession>A0A833DTX3</accession>
<evidence type="ECO:0000313" key="2">
    <source>
        <dbReference type="Proteomes" id="UP000605805"/>
    </source>
</evidence>
<evidence type="ECO:0000313" key="1">
    <source>
        <dbReference type="EMBL" id="HIP57380.1"/>
    </source>
</evidence>
<sequence>MSRKLRCRDPEFLKPIIGSEEALVFLYGDVIVMARSEEDVQRFLYAETLPKGIPLKVLNELRCEEVSISITRLCGETLLVLADIVSTDMAHIIGHKLAQVFRDYTPFAIRRIDVVTSYSSSEDGGYVVRNQVVLSLDTRFIDEQSALSIARRAVEELLKAWCKK</sequence>
<gene>
    <name evidence="1" type="ORF">EYH02_04865</name>
</gene>
<dbReference type="EMBL" id="DQTV01000091">
    <property type="protein sequence ID" value="HIP57380.1"/>
    <property type="molecule type" value="Genomic_DNA"/>
</dbReference>
<comment type="caution">
    <text evidence="1">The sequence shown here is derived from an EMBL/GenBank/DDBJ whole genome shotgun (WGS) entry which is preliminary data.</text>
</comment>
<dbReference type="Proteomes" id="UP000605805">
    <property type="component" value="Unassembled WGS sequence"/>
</dbReference>
<reference evidence="1" key="1">
    <citation type="journal article" date="2020" name="ISME J.">
        <title>Gammaproteobacteria mediating utilization of methyl-, sulfur- and petroleum organic compounds in deep ocean hydrothermal plumes.</title>
        <authorList>
            <person name="Zhou Z."/>
            <person name="Liu Y."/>
            <person name="Pan J."/>
            <person name="Cron B.R."/>
            <person name="Toner B.M."/>
            <person name="Anantharaman K."/>
            <person name="Breier J.A."/>
            <person name="Dick G.J."/>
            <person name="Li M."/>
        </authorList>
    </citation>
    <scope>NUCLEOTIDE SEQUENCE</scope>
    <source>
        <strain evidence="1">SZUA-1435</strain>
    </source>
</reference>
<protein>
    <submittedName>
        <fullName evidence="1">Uncharacterized protein</fullName>
    </submittedName>
</protein>
<proteinExistence type="predicted"/>
<name>A0A833DTX3_9CREN</name>
<dbReference type="AlphaFoldDB" id="A0A833DTX3"/>